<evidence type="ECO:0000313" key="1">
    <source>
        <dbReference type="Proteomes" id="UP000095286"/>
    </source>
</evidence>
<name>A0AC35TLK4_9BILA</name>
<reference evidence="2" key="1">
    <citation type="submission" date="2016-11" db="UniProtKB">
        <authorList>
            <consortium name="WormBaseParasite"/>
        </authorList>
    </citation>
    <scope>IDENTIFICATION</scope>
    <source>
        <strain evidence="2">KR3021</strain>
    </source>
</reference>
<dbReference type="Proteomes" id="UP000095286">
    <property type="component" value="Unplaced"/>
</dbReference>
<dbReference type="WBParaSite" id="RSKR_0000197600.1">
    <property type="protein sequence ID" value="RSKR_0000197600.1"/>
    <property type="gene ID" value="RSKR_0000197600"/>
</dbReference>
<protein>
    <submittedName>
        <fullName evidence="2">Uncharacterized protein</fullName>
    </submittedName>
</protein>
<proteinExistence type="predicted"/>
<sequence length="144" mass="16329">MDKLEGAFASLVATSHTNEDVLSPMDRYKEISLDDLCEEKNAGPSVSPNTPFLIIMPLLPKSAINNRSNILCYIENAFATSITFHRRISVDVKNILYECLKMRNIDYIENQLETMEDTEKSYSTKTLNTDQLVRIANRNAVSVH</sequence>
<accession>A0AC35TLK4</accession>
<organism evidence="1 2">
    <name type="scientific">Rhabditophanes sp. KR3021</name>
    <dbReference type="NCBI Taxonomy" id="114890"/>
    <lineage>
        <taxon>Eukaryota</taxon>
        <taxon>Metazoa</taxon>
        <taxon>Ecdysozoa</taxon>
        <taxon>Nematoda</taxon>
        <taxon>Chromadorea</taxon>
        <taxon>Rhabditida</taxon>
        <taxon>Tylenchina</taxon>
        <taxon>Panagrolaimomorpha</taxon>
        <taxon>Strongyloidoidea</taxon>
        <taxon>Alloionematidae</taxon>
        <taxon>Rhabditophanes</taxon>
    </lineage>
</organism>
<evidence type="ECO:0000313" key="2">
    <source>
        <dbReference type="WBParaSite" id="RSKR_0000197600.1"/>
    </source>
</evidence>